<evidence type="ECO:0008006" key="3">
    <source>
        <dbReference type="Google" id="ProtNLM"/>
    </source>
</evidence>
<dbReference type="Proteomes" id="UP000005583">
    <property type="component" value="Unassembled WGS sequence"/>
</dbReference>
<dbReference type="eggNOG" id="ENOG5030A6F">
    <property type="taxonomic scope" value="Bacteria"/>
</dbReference>
<keyword evidence="2" id="KW-1185">Reference proteome</keyword>
<protein>
    <recommendedName>
        <fullName evidence="3">YolD-like protein</fullName>
    </recommendedName>
</protein>
<organism evidence="1 2">
    <name type="scientific">Lactobacillus ultunensis DSM 16047</name>
    <dbReference type="NCBI Taxonomy" id="525365"/>
    <lineage>
        <taxon>Bacteria</taxon>
        <taxon>Bacillati</taxon>
        <taxon>Bacillota</taxon>
        <taxon>Bacilli</taxon>
        <taxon>Lactobacillales</taxon>
        <taxon>Lactobacillaceae</taxon>
        <taxon>Lactobacillus</taxon>
    </lineage>
</organism>
<dbReference type="STRING" id="525365.HMPREF0548_0827"/>
<evidence type="ECO:0000313" key="1">
    <source>
        <dbReference type="EMBL" id="EEJ72305.1"/>
    </source>
</evidence>
<accession>C2EMD1</accession>
<evidence type="ECO:0000313" key="2">
    <source>
        <dbReference type="Proteomes" id="UP000005583"/>
    </source>
</evidence>
<comment type="caution">
    <text evidence="1">The sequence shown here is derived from an EMBL/GenBank/DDBJ whole genome shotgun (WGS) entry which is preliminary data.</text>
</comment>
<reference evidence="1 2" key="1">
    <citation type="submission" date="2009-01" db="EMBL/GenBank/DDBJ databases">
        <authorList>
            <person name="Qin X."/>
            <person name="Bachman B."/>
            <person name="Battles P."/>
            <person name="Bell A."/>
            <person name="Bess C."/>
            <person name="Bickham C."/>
            <person name="Chaboub L."/>
            <person name="Chen D."/>
            <person name="Coyle M."/>
            <person name="Deiros D.R."/>
            <person name="Dinh H."/>
            <person name="Forbes L."/>
            <person name="Fowler G."/>
            <person name="Francisco L."/>
            <person name="Fu Q."/>
            <person name="Gubbala S."/>
            <person name="Hale W."/>
            <person name="Han Y."/>
            <person name="Hemphill L."/>
            <person name="Highlander S.K."/>
            <person name="Hirani K."/>
            <person name="Hogues M."/>
            <person name="Jackson L."/>
            <person name="Jakkamsetti A."/>
            <person name="Javaid M."/>
            <person name="Jiang H."/>
            <person name="Korchina V."/>
            <person name="Kovar C."/>
            <person name="Lara F."/>
            <person name="Lee S."/>
            <person name="Mata R."/>
            <person name="Mathew T."/>
            <person name="Moen C."/>
            <person name="Morales K."/>
            <person name="Munidasa M."/>
            <person name="Nazareth L."/>
            <person name="Ngo R."/>
            <person name="Nguyen L."/>
            <person name="Okwuonu G."/>
            <person name="Ongeri F."/>
            <person name="Patil S."/>
            <person name="Petrosino J."/>
            <person name="Pham C."/>
            <person name="Pham P."/>
            <person name="Pu L.-L."/>
            <person name="Puazo M."/>
            <person name="Raj R."/>
            <person name="Reid J."/>
            <person name="Rouhana J."/>
            <person name="Saada N."/>
            <person name="Shang Y."/>
            <person name="Simmons D."/>
            <person name="Thornton R."/>
            <person name="Warren J."/>
            <person name="Weissenberger G."/>
            <person name="Zhang J."/>
            <person name="Zhang L."/>
            <person name="Zhou C."/>
            <person name="Zhu D."/>
            <person name="Muzny D."/>
            <person name="Worley K."/>
            <person name="Gibbs R."/>
        </authorList>
    </citation>
    <scope>NUCLEOTIDE SEQUENCE [LARGE SCALE GENOMIC DNA]</scope>
    <source>
        <strain evidence="1 2">DSM 16047</strain>
    </source>
</reference>
<gene>
    <name evidence="1" type="ORF">HMPREF0548_0827</name>
</gene>
<sequence length="102" mass="12170">MVHKRMINMTNFLEKQFKKAYRYLFEYNTDKLSIYSQFSGKILAYLTYAILHKNYIMITYRDGTSEIGKISKRLSAGRFVLSDIDQKILRIVDIDDIFRIDL</sequence>
<proteinExistence type="predicted"/>
<dbReference type="AlphaFoldDB" id="C2EMD1"/>
<name>C2EMD1_9LACO</name>
<dbReference type="EMBL" id="ACGU01000042">
    <property type="protein sequence ID" value="EEJ72305.1"/>
    <property type="molecule type" value="Genomic_DNA"/>
</dbReference>
<dbReference type="HOGENOM" id="CLU_2423137_0_0_9"/>